<evidence type="ECO:0000313" key="2">
    <source>
        <dbReference type="EMBL" id="VDK33972.1"/>
    </source>
</evidence>
<dbReference type="WBParaSite" id="TASK_0000477401-mRNA-1">
    <property type="protein sequence ID" value="TASK_0000477401-mRNA-1"/>
    <property type="gene ID" value="TASK_0000477401"/>
</dbReference>
<sequence length="97" mass="10348">MAGPLCREDFSVPFLLPPADQFNYRGRSLSPHSTASSSTTTEYSMIGRKRQDANPSSPGHLTPRPDGSGVVLAKNFHCAEPSCQSGQLPCLGESHCA</sequence>
<dbReference type="EMBL" id="UYRS01018370">
    <property type="protein sequence ID" value="VDK33972.1"/>
    <property type="molecule type" value="Genomic_DNA"/>
</dbReference>
<dbReference type="AlphaFoldDB" id="A0A0R3W457"/>
<name>A0A0R3W457_TAEAS</name>
<dbReference type="Proteomes" id="UP000282613">
    <property type="component" value="Unassembled WGS sequence"/>
</dbReference>
<protein>
    <submittedName>
        <fullName evidence="2 4">Uncharacterized protein</fullName>
    </submittedName>
</protein>
<organism evidence="4">
    <name type="scientific">Taenia asiatica</name>
    <name type="common">Asian tapeworm</name>
    <dbReference type="NCBI Taxonomy" id="60517"/>
    <lineage>
        <taxon>Eukaryota</taxon>
        <taxon>Metazoa</taxon>
        <taxon>Spiralia</taxon>
        <taxon>Lophotrochozoa</taxon>
        <taxon>Platyhelminthes</taxon>
        <taxon>Cestoda</taxon>
        <taxon>Eucestoda</taxon>
        <taxon>Cyclophyllidea</taxon>
        <taxon>Taeniidae</taxon>
        <taxon>Taenia</taxon>
    </lineage>
</organism>
<evidence type="ECO:0000313" key="4">
    <source>
        <dbReference type="WBParaSite" id="TASK_0000477401-mRNA-1"/>
    </source>
</evidence>
<reference evidence="2 3" key="2">
    <citation type="submission" date="2018-11" db="EMBL/GenBank/DDBJ databases">
        <authorList>
            <consortium name="Pathogen Informatics"/>
        </authorList>
    </citation>
    <scope>NUCLEOTIDE SEQUENCE [LARGE SCALE GENOMIC DNA]</scope>
</reference>
<feature type="compositionally biased region" description="Low complexity" evidence="1">
    <location>
        <begin position="28"/>
        <end position="44"/>
    </location>
</feature>
<proteinExistence type="predicted"/>
<keyword evidence="3" id="KW-1185">Reference proteome</keyword>
<evidence type="ECO:0000256" key="1">
    <source>
        <dbReference type="SAM" id="MobiDB-lite"/>
    </source>
</evidence>
<accession>A0A0R3W457</accession>
<reference evidence="4" key="1">
    <citation type="submission" date="2017-02" db="UniProtKB">
        <authorList>
            <consortium name="WormBaseParasite"/>
        </authorList>
    </citation>
    <scope>IDENTIFICATION</scope>
</reference>
<feature type="region of interest" description="Disordered" evidence="1">
    <location>
        <begin position="26"/>
        <end position="67"/>
    </location>
</feature>
<gene>
    <name evidence="2" type="ORF">TASK_LOCUS4775</name>
</gene>
<evidence type="ECO:0000313" key="3">
    <source>
        <dbReference type="Proteomes" id="UP000282613"/>
    </source>
</evidence>